<gene>
    <name evidence="2" type="ORF">DX912_11415</name>
</gene>
<feature type="transmembrane region" description="Helical" evidence="1">
    <location>
        <begin position="7"/>
        <end position="28"/>
    </location>
</feature>
<evidence type="ECO:0008006" key="4">
    <source>
        <dbReference type="Google" id="ProtNLM"/>
    </source>
</evidence>
<feature type="transmembrane region" description="Helical" evidence="1">
    <location>
        <begin position="48"/>
        <end position="66"/>
    </location>
</feature>
<protein>
    <recommendedName>
        <fullName evidence="4">DUF485 domain-containing protein</fullName>
    </recommendedName>
</protein>
<dbReference type="EMBL" id="QTJR01000007">
    <property type="protein sequence ID" value="RDY66904.1"/>
    <property type="molecule type" value="Genomic_DNA"/>
</dbReference>
<dbReference type="AlphaFoldDB" id="A0A3D8VBT4"/>
<comment type="caution">
    <text evidence="2">The sequence shown here is derived from an EMBL/GenBank/DDBJ whole genome shotgun (WGS) entry which is preliminary data.</text>
</comment>
<evidence type="ECO:0000313" key="2">
    <source>
        <dbReference type="EMBL" id="RDY66904.1"/>
    </source>
</evidence>
<accession>A0A3D8VBT4</accession>
<reference evidence="2 3" key="1">
    <citation type="submission" date="2018-08" db="EMBL/GenBank/DDBJ databases">
        <title>Lysobacter soli KCTC 22011, whole genome shotgun sequence.</title>
        <authorList>
            <person name="Zhang X."/>
            <person name="Feng G."/>
            <person name="Zhu H."/>
        </authorList>
    </citation>
    <scope>NUCLEOTIDE SEQUENCE [LARGE SCALE GENOMIC DNA]</scope>
    <source>
        <strain evidence="2 3">KCTC 22011</strain>
    </source>
</reference>
<evidence type="ECO:0000313" key="3">
    <source>
        <dbReference type="Proteomes" id="UP000256829"/>
    </source>
</evidence>
<proteinExistence type="predicted"/>
<sequence>MGERMGLLLGGIQRLGVLPLLIALYLQFRNWEWGDWAGAFDVNLLAGLLIWAMLLLYAAGWLLVGLRTRLDSYVGLLETSLRD</sequence>
<evidence type="ECO:0000256" key="1">
    <source>
        <dbReference type="SAM" id="Phobius"/>
    </source>
</evidence>
<organism evidence="2 3">
    <name type="scientific">Lysobacter soli</name>
    <dbReference type="NCBI Taxonomy" id="453783"/>
    <lineage>
        <taxon>Bacteria</taxon>
        <taxon>Pseudomonadati</taxon>
        <taxon>Pseudomonadota</taxon>
        <taxon>Gammaproteobacteria</taxon>
        <taxon>Lysobacterales</taxon>
        <taxon>Lysobacteraceae</taxon>
        <taxon>Lysobacter</taxon>
    </lineage>
</organism>
<keyword evidence="3" id="KW-1185">Reference proteome</keyword>
<name>A0A3D8VBT4_9GAMM</name>
<dbReference type="Proteomes" id="UP000256829">
    <property type="component" value="Unassembled WGS sequence"/>
</dbReference>
<keyword evidence="1" id="KW-1133">Transmembrane helix</keyword>
<keyword evidence="1" id="KW-0472">Membrane</keyword>
<keyword evidence="1" id="KW-0812">Transmembrane</keyword>